<keyword evidence="2" id="KW-1185">Reference proteome</keyword>
<comment type="caution">
    <text evidence="1">The sequence shown here is derived from an EMBL/GenBank/DDBJ whole genome shotgun (WGS) entry which is preliminary data.</text>
</comment>
<evidence type="ECO:0000313" key="1">
    <source>
        <dbReference type="EMBL" id="TEB12118.1"/>
    </source>
</evidence>
<dbReference type="AlphaFoldDB" id="A0A4Y7RSZ1"/>
<dbReference type="EMBL" id="QPFP01000437">
    <property type="protein sequence ID" value="TEB12118.1"/>
    <property type="molecule type" value="Genomic_DNA"/>
</dbReference>
<dbReference type="Proteomes" id="UP000298030">
    <property type="component" value="Unassembled WGS sequence"/>
</dbReference>
<name>A0A4Y7RSZ1_COPMI</name>
<proteinExistence type="predicted"/>
<gene>
    <name evidence="1" type="ORF">FA13DRAFT_1748574</name>
</gene>
<reference evidence="1 2" key="1">
    <citation type="journal article" date="2019" name="Nat. Ecol. Evol.">
        <title>Megaphylogeny resolves global patterns of mushroom evolution.</title>
        <authorList>
            <person name="Varga T."/>
            <person name="Krizsan K."/>
            <person name="Foldi C."/>
            <person name="Dima B."/>
            <person name="Sanchez-Garcia M."/>
            <person name="Sanchez-Ramirez S."/>
            <person name="Szollosi G.J."/>
            <person name="Szarkandi J.G."/>
            <person name="Papp V."/>
            <person name="Albert L."/>
            <person name="Andreopoulos W."/>
            <person name="Angelini C."/>
            <person name="Antonin V."/>
            <person name="Barry K.W."/>
            <person name="Bougher N.L."/>
            <person name="Buchanan P."/>
            <person name="Buyck B."/>
            <person name="Bense V."/>
            <person name="Catcheside P."/>
            <person name="Chovatia M."/>
            <person name="Cooper J."/>
            <person name="Damon W."/>
            <person name="Desjardin D."/>
            <person name="Finy P."/>
            <person name="Geml J."/>
            <person name="Haridas S."/>
            <person name="Hughes K."/>
            <person name="Justo A."/>
            <person name="Karasinski D."/>
            <person name="Kautmanova I."/>
            <person name="Kiss B."/>
            <person name="Kocsube S."/>
            <person name="Kotiranta H."/>
            <person name="LaButti K.M."/>
            <person name="Lechner B.E."/>
            <person name="Liimatainen K."/>
            <person name="Lipzen A."/>
            <person name="Lukacs Z."/>
            <person name="Mihaltcheva S."/>
            <person name="Morgado L.N."/>
            <person name="Niskanen T."/>
            <person name="Noordeloos M.E."/>
            <person name="Ohm R.A."/>
            <person name="Ortiz-Santana B."/>
            <person name="Ovrebo C."/>
            <person name="Racz N."/>
            <person name="Riley R."/>
            <person name="Savchenko A."/>
            <person name="Shiryaev A."/>
            <person name="Soop K."/>
            <person name="Spirin V."/>
            <person name="Szebenyi C."/>
            <person name="Tomsovsky M."/>
            <person name="Tulloss R.E."/>
            <person name="Uehling J."/>
            <person name="Grigoriev I.V."/>
            <person name="Vagvolgyi C."/>
            <person name="Papp T."/>
            <person name="Martin F.M."/>
            <person name="Miettinen O."/>
            <person name="Hibbett D.S."/>
            <person name="Nagy L.G."/>
        </authorList>
    </citation>
    <scope>NUCLEOTIDE SEQUENCE [LARGE SCALE GENOMIC DNA]</scope>
    <source>
        <strain evidence="1 2">FP101781</strain>
    </source>
</reference>
<organism evidence="1 2">
    <name type="scientific">Coprinellus micaceus</name>
    <name type="common">Glistening ink-cap mushroom</name>
    <name type="synonym">Coprinus micaceus</name>
    <dbReference type="NCBI Taxonomy" id="71717"/>
    <lineage>
        <taxon>Eukaryota</taxon>
        <taxon>Fungi</taxon>
        <taxon>Dikarya</taxon>
        <taxon>Basidiomycota</taxon>
        <taxon>Agaricomycotina</taxon>
        <taxon>Agaricomycetes</taxon>
        <taxon>Agaricomycetidae</taxon>
        <taxon>Agaricales</taxon>
        <taxon>Agaricineae</taxon>
        <taxon>Psathyrellaceae</taxon>
        <taxon>Coprinellus</taxon>
    </lineage>
</organism>
<accession>A0A4Y7RSZ1</accession>
<sequence length="150" mass="17062">MFYWKVRVWYTLFWAAPTNELRVECDINVAAKEGGTGTPRDRKVLLLAQQMSEDRRLALRSGGLERASFPVIISLCVRGFPLLHSDERLNIWARKHVSGTDVLKRRWSGVQLGAEMGARAFDSILERTYQGEWGARVIFDHFTSTPSCGC</sequence>
<evidence type="ECO:0000313" key="2">
    <source>
        <dbReference type="Proteomes" id="UP000298030"/>
    </source>
</evidence>
<protein>
    <submittedName>
        <fullName evidence="1">Uncharacterized protein</fullName>
    </submittedName>
</protein>